<dbReference type="InterPro" id="IPR058634">
    <property type="entry name" value="AaeA-lik-b-barrel"/>
</dbReference>
<evidence type="ECO:0000256" key="2">
    <source>
        <dbReference type="SAM" id="Coils"/>
    </source>
</evidence>
<dbReference type="SUPFAM" id="SSF111369">
    <property type="entry name" value="HlyD-like secretion proteins"/>
    <property type="match status" value="2"/>
</dbReference>
<accession>A0A832EKT7</accession>
<feature type="transmembrane region" description="Helical" evidence="4">
    <location>
        <begin position="50"/>
        <end position="68"/>
    </location>
</feature>
<evidence type="ECO:0000259" key="6">
    <source>
        <dbReference type="Pfam" id="PF25963"/>
    </source>
</evidence>
<feature type="domain" description="p-hydroxybenzoic acid efflux pump subunit AaeA-like beta-barrel" evidence="6">
    <location>
        <begin position="335"/>
        <end position="410"/>
    </location>
</feature>
<evidence type="ECO:0000256" key="1">
    <source>
        <dbReference type="ARBA" id="ARBA00004196"/>
    </source>
</evidence>
<dbReference type="Gene3D" id="6.10.140.1990">
    <property type="match status" value="1"/>
</dbReference>
<reference evidence="7" key="1">
    <citation type="journal article" date="2020" name="mSystems">
        <title>Genome- and Community-Level Interaction Insights into Carbon Utilization and Element Cycling Functions of Hydrothermarchaeota in Hydrothermal Sediment.</title>
        <authorList>
            <person name="Zhou Z."/>
            <person name="Liu Y."/>
            <person name="Xu W."/>
            <person name="Pan J."/>
            <person name="Luo Z.H."/>
            <person name="Li M."/>
        </authorList>
    </citation>
    <scope>NUCLEOTIDE SEQUENCE [LARGE SCALE GENOMIC DNA]</scope>
    <source>
        <strain evidence="7">SpSt-456</strain>
    </source>
</reference>
<comment type="subcellular location">
    <subcellularLocation>
        <location evidence="1">Cell envelope</location>
    </subcellularLocation>
</comment>
<dbReference type="Pfam" id="PF25917">
    <property type="entry name" value="BSH_RND"/>
    <property type="match status" value="1"/>
</dbReference>
<dbReference type="Pfam" id="PF25963">
    <property type="entry name" value="Beta-barrel_AAEA"/>
    <property type="match status" value="1"/>
</dbReference>
<evidence type="ECO:0000313" key="7">
    <source>
        <dbReference type="EMBL" id="HFK98740.1"/>
    </source>
</evidence>
<evidence type="ECO:0000256" key="3">
    <source>
        <dbReference type="SAM" id="MobiDB-lite"/>
    </source>
</evidence>
<comment type="caution">
    <text evidence="7">The sequence shown here is derived from an EMBL/GenBank/DDBJ whole genome shotgun (WGS) entry which is preliminary data.</text>
</comment>
<dbReference type="PRINTS" id="PR01490">
    <property type="entry name" value="RTXTOXIND"/>
</dbReference>
<evidence type="ECO:0000256" key="4">
    <source>
        <dbReference type="SAM" id="Phobius"/>
    </source>
</evidence>
<dbReference type="GO" id="GO:1990961">
    <property type="term" value="P:xenobiotic detoxification by transmembrane export across the plasma membrane"/>
    <property type="evidence" value="ECO:0007669"/>
    <property type="project" value="InterPro"/>
</dbReference>
<sequence>MERGRDAAVSAMETAKGGTAHAMAENPAQSPVEPVSAAPRRNNTHNLRRIFGGLLVAGLVGAAVYWWFFLRGKESTDNAYVMADTATVSSRVPGTIAAIHVENDDPVAQGRLLIELDPADYQAQLNEVEAALARVQAEIQSAQVSVEYTEAATQAAVNGAQAAWNAAQAQVRAARETVEEMARDHDAALAEYRHAKRDWERFDALAAQGASSVRDRDRMKTALSKAEAAVGASEARLRAARAGLDAAEKEAAKAQARLAEAQAGRLQVRLEQERLAALRAHEKELEARRDSARLHLSYCRIASPITGYVAQKKIQIGDRIVPGQPLLAVVPLEDVYVEANFKETQVEKIRIGQPVKIRADCYPDRRFSGTVEGIRAGTGAAFSLLPPENATGNWIKITQRVPVKIRLTEPFAPQYPLRLGFSLKVTVDTSDQSGPRLRLPSQRASR</sequence>
<feature type="coiled-coil region" evidence="2">
    <location>
        <begin position="237"/>
        <end position="288"/>
    </location>
</feature>
<protein>
    <submittedName>
        <fullName evidence="7">HlyD family secretion protein</fullName>
    </submittedName>
</protein>
<keyword evidence="4" id="KW-0472">Membrane</keyword>
<name>A0A832EKT7_9BACT</name>
<dbReference type="PANTHER" id="PTHR30386:SF19">
    <property type="entry name" value="MULTIDRUG EXPORT PROTEIN EMRA-RELATED"/>
    <property type="match status" value="1"/>
</dbReference>
<dbReference type="InterPro" id="IPR030190">
    <property type="entry name" value="MacA_alpha-hairpin_sf"/>
</dbReference>
<keyword evidence="4" id="KW-0812">Transmembrane</keyword>
<dbReference type="Gene3D" id="2.40.30.170">
    <property type="match status" value="1"/>
</dbReference>
<dbReference type="InterPro" id="IPR050739">
    <property type="entry name" value="MFP"/>
</dbReference>
<feature type="coiled-coil region" evidence="2">
    <location>
        <begin position="171"/>
        <end position="198"/>
    </location>
</feature>
<proteinExistence type="predicted"/>
<dbReference type="PANTHER" id="PTHR30386">
    <property type="entry name" value="MEMBRANE FUSION SUBUNIT OF EMRAB-TOLC MULTIDRUG EFFLUX PUMP"/>
    <property type="match status" value="1"/>
</dbReference>
<dbReference type="EMBL" id="DSTK01000041">
    <property type="protein sequence ID" value="HFK98740.1"/>
    <property type="molecule type" value="Genomic_DNA"/>
</dbReference>
<dbReference type="AlphaFoldDB" id="A0A832EKT7"/>
<dbReference type="Gene3D" id="2.40.50.100">
    <property type="match status" value="1"/>
</dbReference>
<organism evidence="7">
    <name type="scientific">Desulfacinum infernum</name>
    <dbReference type="NCBI Taxonomy" id="35837"/>
    <lineage>
        <taxon>Bacteria</taxon>
        <taxon>Pseudomonadati</taxon>
        <taxon>Thermodesulfobacteriota</taxon>
        <taxon>Syntrophobacteria</taxon>
        <taxon>Syntrophobacterales</taxon>
        <taxon>Syntrophobacteraceae</taxon>
        <taxon>Desulfacinum</taxon>
    </lineage>
</organism>
<feature type="domain" description="Multidrug resistance protein MdtA-like barrel-sandwich hybrid" evidence="5">
    <location>
        <begin position="85"/>
        <end position="330"/>
    </location>
</feature>
<feature type="region of interest" description="Disordered" evidence="3">
    <location>
        <begin position="1"/>
        <end position="39"/>
    </location>
</feature>
<dbReference type="GO" id="GO:0019898">
    <property type="term" value="C:extrinsic component of membrane"/>
    <property type="evidence" value="ECO:0007669"/>
    <property type="project" value="InterPro"/>
</dbReference>
<keyword evidence="2" id="KW-0175">Coiled coil</keyword>
<dbReference type="GO" id="GO:1990195">
    <property type="term" value="C:macrolide transmembrane transporter complex"/>
    <property type="evidence" value="ECO:0007669"/>
    <property type="project" value="InterPro"/>
</dbReference>
<gene>
    <name evidence="7" type="ORF">ENS06_15620</name>
</gene>
<dbReference type="GO" id="GO:0030313">
    <property type="term" value="C:cell envelope"/>
    <property type="evidence" value="ECO:0007669"/>
    <property type="project" value="UniProtKB-SubCell"/>
</dbReference>
<keyword evidence="4" id="KW-1133">Transmembrane helix</keyword>
<dbReference type="InterPro" id="IPR058625">
    <property type="entry name" value="MdtA-like_BSH"/>
</dbReference>
<evidence type="ECO:0000259" key="5">
    <source>
        <dbReference type="Pfam" id="PF25917"/>
    </source>
</evidence>